<protein>
    <submittedName>
        <fullName evidence="1">Putative lipoprotein</fullName>
    </submittedName>
</protein>
<dbReference type="KEGG" id="aot:AcetOri_orf00463"/>
<keyword evidence="1" id="KW-0449">Lipoprotein</keyword>
<evidence type="ECO:0000313" key="2">
    <source>
        <dbReference type="Proteomes" id="UP000270034"/>
    </source>
</evidence>
<organism evidence="1 2">
    <name type="scientific">Acetobacter orientalis</name>
    <dbReference type="NCBI Taxonomy" id="146474"/>
    <lineage>
        <taxon>Bacteria</taxon>
        <taxon>Pseudomonadati</taxon>
        <taxon>Pseudomonadota</taxon>
        <taxon>Alphaproteobacteria</taxon>
        <taxon>Acetobacterales</taxon>
        <taxon>Acetobacteraceae</taxon>
        <taxon>Acetobacter</taxon>
    </lineage>
</organism>
<dbReference type="Proteomes" id="UP000270034">
    <property type="component" value="Chromosome"/>
</dbReference>
<dbReference type="EMBL" id="AP018515">
    <property type="protein sequence ID" value="BBC78660.1"/>
    <property type="molecule type" value="Genomic_DNA"/>
</dbReference>
<sequence>MRFPSLPALLGREGKCLFSSALEKSCGGIRVSTFTHPALSV</sequence>
<gene>
    <name evidence="1" type="ORF">AcetOrient_orf00463</name>
</gene>
<accession>A0A2Z5ZDP7</accession>
<evidence type="ECO:0000313" key="1">
    <source>
        <dbReference type="EMBL" id="BBC78660.1"/>
    </source>
</evidence>
<dbReference type="AlphaFoldDB" id="A0A2Z5ZDP7"/>
<reference evidence="1 2" key="1">
    <citation type="submission" date="2018-02" db="EMBL/GenBank/DDBJ databases">
        <title>Acetobacter orientalis genome.</title>
        <authorList>
            <person name="Nakashima N."/>
            <person name="Tamura T."/>
        </authorList>
    </citation>
    <scope>NUCLEOTIDE SEQUENCE [LARGE SCALE GENOMIC DNA]</scope>
    <source>
        <strain evidence="1 2">FAN1</strain>
    </source>
</reference>
<proteinExistence type="predicted"/>
<name>A0A2Z5ZDP7_9PROT</name>